<comment type="caution">
    <text evidence="3">The sequence shown here is derived from an EMBL/GenBank/DDBJ whole genome shotgun (WGS) entry which is preliminary data.</text>
</comment>
<dbReference type="EMBL" id="JACMRX010000003">
    <property type="protein sequence ID" value="KAF7993798.1"/>
    <property type="molecule type" value="Genomic_DNA"/>
</dbReference>
<keyword evidence="4" id="KW-1185">Reference proteome</keyword>
<evidence type="ECO:0000256" key="1">
    <source>
        <dbReference type="SAM" id="MobiDB-lite"/>
    </source>
</evidence>
<feature type="region of interest" description="Disordered" evidence="1">
    <location>
        <begin position="216"/>
        <end position="277"/>
    </location>
</feature>
<feature type="compositionally biased region" description="Polar residues" evidence="1">
    <location>
        <begin position="234"/>
        <end position="256"/>
    </location>
</feature>
<accession>A0A835CTY8</accession>
<dbReference type="InterPro" id="IPR044822">
    <property type="entry name" value="Myb_DNA-bind_4"/>
</dbReference>
<dbReference type="AlphaFoldDB" id="A0A835CTY8"/>
<feature type="compositionally biased region" description="Polar residues" evidence="1">
    <location>
        <begin position="264"/>
        <end position="277"/>
    </location>
</feature>
<feature type="region of interest" description="Disordered" evidence="1">
    <location>
        <begin position="72"/>
        <end position="93"/>
    </location>
</feature>
<evidence type="ECO:0000313" key="4">
    <source>
        <dbReference type="Proteomes" id="UP000639338"/>
    </source>
</evidence>
<dbReference type="Proteomes" id="UP000639338">
    <property type="component" value="Unassembled WGS sequence"/>
</dbReference>
<sequence>MFAYSKASTSTGAGVLMVPVPGVNGDRWMEDSSGNIFVQLGPDNYQWLPFTLALKNMFFPDMFGPSTLSSIPSTSSSALSTQKTQTQAQKGKRKNWTDAQVRFLIELWTKYRPNFESTAMSTAQVWKLVANEEGYHTPVQLSDKWKALKKVFASEMEKVGDKNTGGKADDKWKFFDEFYELFKDDPKYTPVCIASSRKGSANLHTYKKVEDENKNRENCFDNSSSDYENYEYLDNTTSDNESTSEISTPLSTSTSSAEKKKNNSTELPTQLSTSTPVSAILLSRKRNNKSTGEVDQLPPSKKTKADLFIEKLEKSDIEREKRMVACHQERMEMTGMAVKYLVDISNTMKKLVGEKVEKT</sequence>
<gene>
    <name evidence="3" type="ORF">HCN44_010424</name>
</gene>
<reference evidence="3 4" key="1">
    <citation type="submission" date="2020-08" db="EMBL/GenBank/DDBJ databases">
        <title>Aphidius gifuensis genome sequencing and assembly.</title>
        <authorList>
            <person name="Du Z."/>
        </authorList>
    </citation>
    <scope>NUCLEOTIDE SEQUENCE [LARGE SCALE GENOMIC DNA]</scope>
    <source>
        <strain evidence="3">YNYX2018</strain>
        <tissue evidence="3">Adults</tissue>
    </source>
</reference>
<feature type="compositionally biased region" description="Low complexity" evidence="1">
    <location>
        <begin position="72"/>
        <end position="89"/>
    </location>
</feature>
<dbReference type="Pfam" id="PF13837">
    <property type="entry name" value="Myb_DNA-bind_4"/>
    <property type="match status" value="1"/>
</dbReference>
<feature type="domain" description="Myb/SANT-like DNA-binding" evidence="2">
    <location>
        <begin position="93"/>
        <end position="180"/>
    </location>
</feature>
<evidence type="ECO:0000313" key="3">
    <source>
        <dbReference type="EMBL" id="KAF7993798.1"/>
    </source>
</evidence>
<dbReference type="Gene3D" id="1.10.10.60">
    <property type="entry name" value="Homeodomain-like"/>
    <property type="match status" value="1"/>
</dbReference>
<name>A0A835CTY8_APHGI</name>
<dbReference type="OrthoDB" id="8178301at2759"/>
<proteinExistence type="predicted"/>
<organism evidence="3 4">
    <name type="scientific">Aphidius gifuensis</name>
    <name type="common">Parasitoid wasp</name>
    <dbReference type="NCBI Taxonomy" id="684658"/>
    <lineage>
        <taxon>Eukaryota</taxon>
        <taxon>Metazoa</taxon>
        <taxon>Ecdysozoa</taxon>
        <taxon>Arthropoda</taxon>
        <taxon>Hexapoda</taxon>
        <taxon>Insecta</taxon>
        <taxon>Pterygota</taxon>
        <taxon>Neoptera</taxon>
        <taxon>Endopterygota</taxon>
        <taxon>Hymenoptera</taxon>
        <taxon>Apocrita</taxon>
        <taxon>Ichneumonoidea</taxon>
        <taxon>Braconidae</taxon>
        <taxon>Aphidiinae</taxon>
        <taxon>Aphidius</taxon>
    </lineage>
</organism>
<evidence type="ECO:0000259" key="2">
    <source>
        <dbReference type="Pfam" id="PF13837"/>
    </source>
</evidence>
<protein>
    <recommendedName>
        <fullName evidence="2">Myb/SANT-like DNA-binding domain-containing protein</fullName>
    </recommendedName>
</protein>